<sequence>MKPQSDVFEIIKRTSRLLQTGVVKGEPAWFKAVLAHPPSTSDTVQRVDIAQLRQKHPHLSVKKLMKPMEIVYPEDRIRRLFYRQHPWELTRPRILVEQDALDFQRCDWSKLEQDYKALDGESVVQRALWLMRNKELSQEEAYDIARKEFYSLRVKETIERQTAEEEARMFGTVFSKSYNQRGLENEAEALEEWKTRAQTVTKRMQSRFGMAGDEEGESKLESSRAGEREQ</sequence>
<comment type="caution">
    <text evidence="1">The sequence shown here is derived from an EMBL/GenBank/DDBJ whole genome shotgun (WGS) entry which is preliminary data.</text>
</comment>
<proteinExistence type="predicted"/>
<keyword evidence="2" id="KW-1185">Reference proteome</keyword>
<accession>A0ACC3TUT3</accession>
<name>A0ACC3TUT3_9ASCO</name>
<gene>
    <name evidence="1" type="ORF">V1517DRAFT_316502</name>
</gene>
<reference evidence="2" key="1">
    <citation type="journal article" date="2024" name="Front. Bioeng. Biotechnol.">
        <title>Genome-scale model development and genomic sequencing of the oleaginous clade Lipomyces.</title>
        <authorList>
            <person name="Czajka J.J."/>
            <person name="Han Y."/>
            <person name="Kim J."/>
            <person name="Mondo S.J."/>
            <person name="Hofstad B.A."/>
            <person name="Robles A."/>
            <person name="Haridas S."/>
            <person name="Riley R."/>
            <person name="LaButti K."/>
            <person name="Pangilinan J."/>
            <person name="Andreopoulos W."/>
            <person name="Lipzen A."/>
            <person name="Yan J."/>
            <person name="Wang M."/>
            <person name="Ng V."/>
            <person name="Grigoriev I.V."/>
            <person name="Spatafora J.W."/>
            <person name="Magnuson J.K."/>
            <person name="Baker S.E."/>
            <person name="Pomraning K.R."/>
        </authorList>
    </citation>
    <scope>NUCLEOTIDE SEQUENCE [LARGE SCALE GENOMIC DNA]</scope>
    <source>
        <strain evidence="2">CBS 10300</strain>
    </source>
</reference>
<dbReference type="EMBL" id="MU970047">
    <property type="protein sequence ID" value="KAK9324657.1"/>
    <property type="molecule type" value="Genomic_DNA"/>
</dbReference>
<evidence type="ECO:0000313" key="1">
    <source>
        <dbReference type="EMBL" id="KAK9324657.1"/>
    </source>
</evidence>
<dbReference type="Proteomes" id="UP001489719">
    <property type="component" value="Unassembled WGS sequence"/>
</dbReference>
<evidence type="ECO:0000313" key="2">
    <source>
        <dbReference type="Proteomes" id="UP001489719"/>
    </source>
</evidence>
<keyword evidence="1" id="KW-0689">Ribosomal protein</keyword>
<keyword evidence="1" id="KW-0687">Ribonucleoprotein</keyword>
<protein>
    <submittedName>
        <fullName evidence="1">Mitochondrial ribosomal protein S25-domain-containing protein</fullName>
    </submittedName>
</protein>
<organism evidence="1 2">
    <name type="scientific">Lipomyces orientalis</name>
    <dbReference type="NCBI Taxonomy" id="1233043"/>
    <lineage>
        <taxon>Eukaryota</taxon>
        <taxon>Fungi</taxon>
        <taxon>Dikarya</taxon>
        <taxon>Ascomycota</taxon>
        <taxon>Saccharomycotina</taxon>
        <taxon>Lipomycetes</taxon>
        <taxon>Lipomycetales</taxon>
        <taxon>Lipomycetaceae</taxon>
        <taxon>Lipomyces</taxon>
    </lineage>
</organism>